<name>A0A917FEM5_9PROT</name>
<dbReference type="EMBL" id="BMHV01000047">
    <property type="protein sequence ID" value="GGF76283.1"/>
    <property type="molecule type" value="Genomic_DNA"/>
</dbReference>
<evidence type="ECO:0000313" key="2">
    <source>
        <dbReference type="Proteomes" id="UP000632498"/>
    </source>
</evidence>
<dbReference type="AlphaFoldDB" id="A0A917FEM5"/>
<gene>
    <name evidence="1" type="ORF">GCM10011332_32810</name>
</gene>
<keyword evidence="2" id="KW-1185">Reference proteome</keyword>
<proteinExistence type="predicted"/>
<organism evidence="1 2">
    <name type="scientific">Terasakiella brassicae</name>
    <dbReference type="NCBI Taxonomy" id="1634917"/>
    <lineage>
        <taxon>Bacteria</taxon>
        <taxon>Pseudomonadati</taxon>
        <taxon>Pseudomonadota</taxon>
        <taxon>Alphaproteobacteria</taxon>
        <taxon>Rhodospirillales</taxon>
        <taxon>Terasakiellaceae</taxon>
        <taxon>Terasakiella</taxon>
    </lineage>
</organism>
<reference evidence="1" key="1">
    <citation type="journal article" date="2014" name="Int. J. Syst. Evol. Microbiol.">
        <title>Complete genome sequence of Corynebacterium casei LMG S-19264T (=DSM 44701T), isolated from a smear-ripened cheese.</title>
        <authorList>
            <consortium name="US DOE Joint Genome Institute (JGI-PGF)"/>
            <person name="Walter F."/>
            <person name="Albersmeier A."/>
            <person name="Kalinowski J."/>
            <person name="Ruckert C."/>
        </authorList>
    </citation>
    <scope>NUCLEOTIDE SEQUENCE</scope>
    <source>
        <strain evidence="1">CGMCC 1.15254</strain>
    </source>
</reference>
<evidence type="ECO:0000313" key="1">
    <source>
        <dbReference type="EMBL" id="GGF76283.1"/>
    </source>
</evidence>
<protein>
    <submittedName>
        <fullName evidence="1">Uncharacterized protein</fullName>
    </submittedName>
</protein>
<comment type="caution">
    <text evidence="1">The sequence shown here is derived from an EMBL/GenBank/DDBJ whole genome shotgun (WGS) entry which is preliminary data.</text>
</comment>
<accession>A0A917FEM5</accession>
<dbReference type="Proteomes" id="UP000632498">
    <property type="component" value="Unassembled WGS sequence"/>
</dbReference>
<sequence length="124" mass="13983">MRCREITYEQEQPTPPLEQVYQFSIVILARSATRLSPFRMDKVEVHFPCLNAIVGNVRQLMLKGLGDTSQLLHVIVDVAMFHEDEMQAMNEILAASTVDIMGIDGTLNLVEPQISLVGNRGEWI</sequence>
<reference evidence="1" key="2">
    <citation type="submission" date="2020-09" db="EMBL/GenBank/DDBJ databases">
        <authorList>
            <person name="Sun Q."/>
            <person name="Zhou Y."/>
        </authorList>
    </citation>
    <scope>NUCLEOTIDE SEQUENCE</scope>
    <source>
        <strain evidence="1">CGMCC 1.15254</strain>
    </source>
</reference>
<dbReference type="RefSeq" id="WP_188667221.1">
    <property type="nucleotide sequence ID" value="NZ_BMHV01000047.1"/>
</dbReference>